<sequence length="120" mass="12630">MQTSEPDFGGRLAIDSYGPGFFRVGGAVRRGPLLIRAETALPWHGLDDLAPLTELAGLVDVLLIGMGAGMAYLPKRLTAALDPLGILCEPMTTPSAARTYNVLLSDGRRVAAALIPMPEA</sequence>
<dbReference type="Pfam" id="PF04430">
    <property type="entry name" value="DUF498"/>
    <property type="match status" value="1"/>
</dbReference>
<proteinExistence type="predicted"/>
<dbReference type="Gene3D" id="3.40.1230.10">
    <property type="entry name" value="MTH938-like"/>
    <property type="match status" value="1"/>
</dbReference>
<protein>
    <recommendedName>
        <fullName evidence="3">Mth938-like domain-containing protein</fullName>
    </recommendedName>
</protein>
<dbReference type="AlphaFoldDB" id="A0A086XYD5"/>
<evidence type="ECO:0008006" key="3">
    <source>
        <dbReference type="Google" id="ProtNLM"/>
    </source>
</evidence>
<evidence type="ECO:0000313" key="1">
    <source>
        <dbReference type="EMBL" id="KFI27035.1"/>
    </source>
</evidence>
<dbReference type="PANTHER" id="PTHR21192:SF2">
    <property type="entry name" value="NADH DEHYDROGENASE [UBIQUINONE] 1 ALPHA SUBCOMPLEX ASSEMBLY FACTOR 3"/>
    <property type="match status" value="1"/>
</dbReference>
<comment type="caution">
    <text evidence="1">The sequence shown here is derived from an EMBL/GenBank/DDBJ whole genome shotgun (WGS) entry which is preliminary data.</text>
</comment>
<dbReference type="PANTHER" id="PTHR21192">
    <property type="entry name" value="NUCLEAR PROTEIN E3-3"/>
    <property type="match status" value="1"/>
</dbReference>
<evidence type="ECO:0000313" key="2">
    <source>
        <dbReference type="Proteomes" id="UP000028824"/>
    </source>
</evidence>
<dbReference type="InterPro" id="IPR007523">
    <property type="entry name" value="NDUFAF3/AAMDC"/>
</dbReference>
<accession>A0A086XYD5</accession>
<reference evidence="1 2" key="1">
    <citation type="submission" date="2014-03" db="EMBL/GenBank/DDBJ databases">
        <title>Genome of Paenirhodobacter enshiensis DW2-9.</title>
        <authorList>
            <person name="Wang D."/>
            <person name="Wang G."/>
        </authorList>
    </citation>
    <scope>NUCLEOTIDE SEQUENCE [LARGE SCALE GENOMIC DNA]</scope>
    <source>
        <strain evidence="1 2">DW2-9</strain>
    </source>
</reference>
<dbReference type="InterPro" id="IPR036748">
    <property type="entry name" value="MTH938-like_sf"/>
</dbReference>
<dbReference type="STRING" id="1105367.CG50_00435"/>
<gene>
    <name evidence="1" type="ORF">CG50_00435</name>
</gene>
<name>A0A086XYD5_9RHOB</name>
<dbReference type="OrthoDB" id="7351393at2"/>
<dbReference type="SUPFAM" id="SSF64076">
    <property type="entry name" value="MTH938-like"/>
    <property type="match status" value="1"/>
</dbReference>
<dbReference type="RefSeq" id="WP_036636908.1">
    <property type="nucleotide sequence ID" value="NZ_JFZB01000011.1"/>
</dbReference>
<dbReference type="Proteomes" id="UP000028824">
    <property type="component" value="Unassembled WGS sequence"/>
</dbReference>
<dbReference type="EMBL" id="JFZB01000011">
    <property type="protein sequence ID" value="KFI27035.1"/>
    <property type="molecule type" value="Genomic_DNA"/>
</dbReference>
<keyword evidence="2" id="KW-1185">Reference proteome</keyword>
<dbReference type="CDD" id="cd00248">
    <property type="entry name" value="Mth938-like"/>
    <property type="match status" value="1"/>
</dbReference>
<organism evidence="1 2">
    <name type="scientific">Paenirhodobacter enshiensis</name>
    <dbReference type="NCBI Taxonomy" id="1105367"/>
    <lineage>
        <taxon>Bacteria</taxon>
        <taxon>Pseudomonadati</taxon>
        <taxon>Pseudomonadota</taxon>
        <taxon>Alphaproteobacteria</taxon>
        <taxon>Rhodobacterales</taxon>
        <taxon>Rhodobacter group</taxon>
        <taxon>Paenirhodobacter</taxon>
    </lineage>
</organism>
<dbReference type="eggNOG" id="COG3737">
    <property type="taxonomic scope" value="Bacteria"/>
</dbReference>